<gene>
    <name evidence="6" type="ORF">VFPFJ_03788</name>
</gene>
<dbReference type="Pfam" id="PF01494">
    <property type="entry name" value="FAD_binding_3"/>
    <property type="match status" value="1"/>
</dbReference>
<name>A0A179HQT8_PURLI</name>
<proteinExistence type="predicted"/>
<accession>A0A179HQT8</accession>
<dbReference type="GeneID" id="28885919"/>
<evidence type="ECO:0000313" key="7">
    <source>
        <dbReference type="Proteomes" id="UP000078340"/>
    </source>
</evidence>
<dbReference type="OMA" id="GDSNHAM"/>
<comment type="caution">
    <text evidence="6">The sequence shown here is derived from an EMBL/GenBank/DDBJ whole genome shotgun (WGS) entry which is preliminary data.</text>
</comment>
<dbReference type="Gene3D" id="3.50.50.60">
    <property type="entry name" value="FAD/NAD(P)-binding domain"/>
    <property type="match status" value="1"/>
</dbReference>
<dbReference type="AlphaFoldDB" id="A0A179HQT8"/>
<keyword evidence="4 6" id="KW-0503">Monooxygenase</keyword>
<sequence length="440" mass="47042">MAAAAATPQPPHMHFLAGKKIVVAGCGMAGLSFAIALRRLWDEDPASALLPAPELLLLDRDGRRIGPAREGYSLSLNGVDADGGLVACRDLGLLDEMLARAVTGVDADGEGAGFRIWEAAAWRELLRVNAAPYGGLPTSGIRITRRHVRDVLIERVEQTDTIHWHRTCTAAERLPNGMIRVHVSPSSGDSDGEAATIEDCHLLIAADGAHSKIRASFRPGDSLRYAGAVQLGGVGRFPKGLPPPLTRNWGMVLTGEGAACFFSPVDSTGVVWALSQLEPEDARSTPYDRMSATAFAALKDEALTTGRAISEPFASIVRATEQDTSFVLPARDLEPFGHAGDASLRGVVFLGDSNHAVSPFAGNGANMALKDGWDLASRLCAAGSLDEAVAAYDALALPRARQTLKTSHDRIAMGHWTGVRYWGFRVALWFGSWFMWLAGR</sequence>
<dbReference type="EMBL" id="LSBI01000003">
    <property type="protein sequence ID" value="OAQ92048.1"/>
    <property type="molecule type" value="Genomic_DNA"/>
</dbReference>
<protein>
    <submittedName>
        <fullName evidence="6">Monooxygenase, FAD-binding protein</fullName>
    </submittedName>
</protein>
<evidence type="ECO:0000256" key="4">
    <source>
        <dbReference type="ARBA" id="ARBA00023033"/>
    </source>
</evidence>
<dbReference type="KEGG" id="plj:28885919"/>
<evidence type="ECO:0000256" key="1">
    <source>
        <dbReference type="ARBA" id="ARBA00022630"/>
    </source>
</evidence>
<evidence type="ECO:0000259" key="5">
    <source>
        <dbReference type="Pfam" id="PF01494"/>
    </source>
</evidence>
<evidence type="ECO:0000256" key="3">
    <source>
        <dbReference type="ARBA" id="ARBA00023002"/>
    </source>
</evidence>
<dbReference type="InterPro" id="IPR002938">
    <property type="entry name" value="FAD-bd"/>
</dbReference>
<reference evidence="6 7" key="1">
    <citation type="submission" date="2016-02" db="EMBL/GenBank/DDBJ databases">
        <title>Biosynthesis of antibiotic leucinostatins and their inhibition on Phytophthora in bio-control Purpureocillium lilacinum.</title>
        <authorList>
            <person name="Wang G."/>
            <person name="Liu Z."/>
            <person name="Lin R."/>
            <person name="Li E."/>
            <person name="Mao Z."/>
            <person name="Ling J."/>
            <person name="Yin W."/>
            <person name="Xie B."/>
        </authorList>
    </citation>
    <scope>NUCLEOTIDE SEQUENCE [LARGE SCALE GENOMIC DNA]</scope>
    <source>
        <strain evidence="6">PLFJ-1</strain>
    </source>
</reference>
<keyword evidence="1" id="KW-0285">Flavoprotein</keyword>
<dbReference type="Proteomes" id="UP000078340">
    <property type="component" value="Unassembled WGS sequence"/>
</dbReference>
<dbReference type="SUPFAM" id="SSF51905">
    <property type="entry name" value="FAD/NAD(P)-binding domain"/>
    <property type="match status" value="1"/>
</dbReference>
<feature type="domain" description="FAD-binding" evidence="5">
    <location>
        <begin position="347"/>
        <end position="405"/>
    </location>
</feature>
<organism evidence="6 7">
    <name type="scientific">Purpureocillium lilacinum</name>
    <name type="common">Paecilomyces lilacinus</name>
    <dbReference type="NCBI Taxonomy" id="33203"/>
    <lineage>
        <taxon>Eukaryota</taxon>
        <taxon>Fungi</taxon>
        <taxon>Dikarya</taxon>
        <taxon>Ascomycota</taxon>
        <taxon>Pezizomycotina</taxon>
        <taxon>Sordariomycetes</taxon>
        <taxon>Hypocreomycetidae</taxon>
        <taxon>Hypocreales</taxon>
        <taxon>Ophiocordycipitaceae</taxon>
        <taxon>Purpureocillium</taxon>
    </lineage>
</organism>
<dbReference type="PRINTS" id="PR00420">
    <property type="entry name" value="RNGMNOXGNASE"/>
</dbReference>
<dbReference type="PANTHER" id="PTHR46972">
    <property type="entry name" value="MONOOXYGENASE ASQM-RELATED"/>
    <property type="match status" value="1"/>
</dbReference>
<evidence type="ECO:0000313" key="6">
    <source>
        <dbReference type="EMBL" id="OAQ92048.1"/>
    </source>
</evidence>
<evidence type="ECO:0000256" key="2">
    <source>
        <dbReference type="ARBA" id="ARBA00022827"/>
    </source>
</evidence>
<dbReference type="GO" id="GO:0071949">
    <property type="term" value="F:FAD binding"/>
    <property type="evidence" value="ECO:0007669"/>
    <property type="project" value="InterPro"/>
</dbReference>
<keyword evidence="2" id="KW-0274">FAD</keyword>
<keyword evidence="3" id="KW-0560">Oxidoreductase</keyword>
<dbReference type="InterPro" id="IPR036188">
    <property type="entry name" value="FAD/NAD-bd_sf"/>
</dbReference>
<dbReference type="GO" id="GO:0004497">
    <property type="term" value="F:monooxygenase activity"/>
    <property type="evidence" value="ECO:0007669"/>
    <property type="project" value="UniProtKB-KW"/>
</dbReference>
<dbReference type="PANTHER" id="PTHR46972:SF1">
    <property type="entry name" value="FAD DEPENDENT OXIDOREDUCTASE DOMAIN-CONTAINING PROTEIN"/>
    <property type="match status" value="1"/>
</dbReference>